<dbReference type="InterPro" id="IPR050174">
    <property type="entry name" value="Protocadherin/Cadherin-CA"/>
</dbReference>
<organism evidence="13 14">
    <name type="scientific">Macrostomum lignano</name>
    <dbReference type="NCBI Taxonomy" id="282301"/>
    <lineage>
        <taxon>Eukaryota</taxon>
        <taxon>Metazoa</taxon>
        <taxon>Spiralia</taxon>
        <taxon>Lophotrochozoa</taxon>
        <taxon>Platyhelminthes</taxon>
        <taxon>Rhabditophora</taxon>
        <taxon>Macrostomorpha</taxon>
        <taxon>Macrostomida</taxon>
        <taxon>Macrostomidae</taxon>
        <taxon>Macrostomum</taxon>
    </lineage>
</organism>
<feature type="compositionally biased region" description="Basic residues" evidence="10">
    <location>
        <begin position="1296"/>
        <end position="1305"/>
    </location>
</feature>
<dbReference type="PRINTS" id="PR00205">
    <property type="entry name" value="CADHERIN"/>
</dbReference>
<dbReference type="PANTHER" id="PTHR24028:SF328">
    <property type="entry name" value="CADHERIN-3"/>
    <property type="match status" value="1"/>
</dbReference>
<dbReference type="PANTHER" id="PTHR24028">
    <property type="entry name" value="CADHERIN-87A"/>
    <property type="match status" value="1"/>
</dbReference>
<dbReference type="WBParaSite" id="maker-uti_cns_0049049-snap-gene-0.3-mRNA-1">
    <property type="protein sequence ID" value="maker-uti_cns_0049049-snap-gene-0.3-mRNA-1"/>
    <property type="gene ID" value="maker-uti_cns_0049049-snap-gene-0.3"/>
</dbReference>
<feature type="compositionally biased region" description="Polar residues" evidence="10">
    <location>
        <begin position="1285"/>
        <end position="1294"/>
    </location>
</feature>
<evidence type="ECO:0000256" key="8">
    <source>
        <dbReference type="ARBA" id="ARBA00023180"/>
    </source>
</evidence>
<keyword evidence="6 11" id="KW-1133">Transmembrane helix</keyword>
<evidence type="ECO:0000256" key="11">
    <source>
        <dbReference type="SAM" id="Phobius"/>
    </source>
</evidence>
<feature type="compositionally biased region" description="Low complexity" evidence="10">
    <location>
        <begin position="1007"/>
        <end position="1017"/>
    </location>
</feature>
<reference evidence="14" key="1">
    <citation type="submission" date="2016-11" db="UniProtKB">
        <authorList>
            <consortium name="WormBaseParasite"/>
        </authorList>
    </citation>
    <scope>IDENTIFICATION</scope>
</reference>
<feature type="region of interest" description="Disordered" evidence="10">
    <location>
        <begin position="1259"/>
        <end position="1372"/>
    </location>
</feature>
<feature type="domain" description="Cadherin" evidence="12">
    <location>
        <begin position="338"/>
        <end position="444"/>
    </location>
</feature>
<evidence type="ECO:0000256" key="2">
    <source>
        <dbReference type="ARBA" id="ARBA00022692"/>
    </source>
</evidence>
<dbReference type="PROSITE" id="PS50268">
    <property type="entry name" value="CADHERIN_2"/>
    <property type="match status" value="7"/>
</dbReference>
<dbReference type="InterPro" id="IPR015919">
    <property type="entry name" value="Cadherin-like_sf"/>
</dbReference>
<dbReference type="SUPFAM" id="SSF49313">
    <property type="entry name" value="Cadherin-like"/>
    <property type="match status" value="6"/>
</dbReference>
<feature type="compositionally biased region" description="Low complexity" evidence="10">
    <location>
        <begin position="1321"/>
        <end position="1333"/>
    </location>
</feature>
<dbReference type="GO" id="GO:0005886">
    <property type="term" value="C:plasma membrane"/>
    <property type="evidence" value="ECO:0007669"/>
    <property type="project" value="InterPro"/>
</dbReference>
<evidence type="ECO:0000256" key="3">
    <source>
        <dbReference type="ARBA" id="ARBA00022729"/>
    </source>
</evidence>
<dbReference type="GO" id="GO:0007156">
    <property type="term" value="P:homophilic cell adhesion via plasma membrane adhesion molecules"/>
    <property type="evidence" value="ECO:0007669"/>
    <property type="project" value="InterPro"/>
</dbReference>
<feature type="region of interest" description="Disordered" evidence="10">
    <location>
        <begin position="929"/>
        <end position="1029"/>
    </location>
</feature>
<feature type="domain" description="Cadherin" evidence="12">
    <location>
        <begin position="558"/>
        <end position="660"/>
    </location>
</feature>
<protein>
    <submittedName>
        <fullName evidence="14">Protocadherin-16-like</fullName>
    </submittedName>
</protein>
<feature type="domain" description="Cadherin" evidence="12">
    <location>
        <begin position="445"/>
        <end position="558"/>
    </location>
</feature>
<feature type="domain" description="Cadherin" evidence="12">
    <location>
        <begin position="219"/>
        <end position="330"/>
    </location>
</feature>
<evidence type="ECO:0000256" key="9">
    <source>
        <dbReference type="PROSITE-ProRule" id="PRU00043"/>
    </source>
</evidence>
<proteinExistence type="predicted"/>
<feature type="region of interest" description="Disordered" evidence="10">
    <location>
        <begin position="1547"/>
        <end position="1685"/>
    </location>
</feature>
<feature type="transmembrane region" description="Helical" evidence="11">
    <location>
        <begin position="782"/>
        <end position="806"/>
    </location>
</feature>
<evidence type="ECO:0000256" key="10">
    <source>
        <dbReference type="SAM" id="MobiDB-lite"/>
    </source>
</evidence>
<evidence type="ECO:0000256" key="7">
    <source>
        <dbReference type="ARBA" id="ARBA00023136"/>
    </source>
</evidence>
<evidence type="ECO:0000256" key="1">
    <source>
        <dbReference type="ARBA" id="ARBA00004167"/>
    </source>
</evidence>
<keyword evidence="5 9" id="KW-0106">Calcium</keyword>
<feature type="compositionally biased region" description="Basic and acidic residues" evidence="10">
    <location>
        <begin position="1547"/>
        <end position="1560"/>
    </location>
</feature>
<feature type="domain" description="Cadherin" evidence="12">
    <location>
        <begin position="683"/>
        <end position="774"/>
    </location>
</feature>
<evidence type="ECO:0000256" key="5">
    <source>
        <dbReference type="ARBA" id="ARBA00022837"/>
    </source>
</evidence>
<dbReference type="InterPro" id="IPR002126">
    <property type="entry name" value="Cadherin-like_dom"/>
</dbReference>
<feature type="compositionally biased region" description="Basic and acidic residues" evidence="10">
    <location>
        <begin position="1343"/>
        <end position="1352"/>
    </location>
</feature>
<sequence length="1751" mass="189079">MPLGADDVNFNTKVGNLARQDPTLPAPESESGQYDSVRLIPLNSRLAGYFTIDRQTTVSAMRDIDRDEICSLAACCETIDCRLDYTVSITVRAGFPVTRSLSLILVDENDQKPIFPNLEPIDIAEDAPVGLTNIRLASATDKDSPPNRVKNYSMTDPSGTFDVFIRDGVVPYLKLLVPLDRERVPQYQVTLRATDGAHESSVVVTIRVTDVNDNSPVFVRDLVTTSFSENEKVGAQITPLSANDVDTGPNANLTYSIESVTPAALASHFSVGIKDGQSKLLLAKSLDYEQPEQRSAKILVVARDQGTPPRSSTLTIQVSVTDYNDNDPVIKELSSHVLEEHMPAGQLVKTLLVTDADKISIGLVICKIDSSNPRFRLQLGSASTTLDSMERLIYNMTTASSFDYEVMQVETVKIKCVDNASPGRHASRTYEIPINETNDFAPIFDKRNYHAAVYEDLAEGLSVLPMPVLATDKDRGTYGVVLYELDAEGQKNFSIRESSGIVEVRGRLDRETATHLSFKVIAKNYDGPKGVLSDTAKVVIELLDVNDNKPQYLGPPGFSVVENSPPGTLVGRVQFQDDDAGENGTVRFQISGSENDNVANEYLRLDEAGNITVQKKIDREVHSRFFLSIRANDLGRQVTQTTVVQLDIEVQDVNDCHPVIREPRPSALVGVNPVVYTDLPRKSMLVLVLAEDKDRGENGTLTYRLGPGNATDLLGIDADKGELHSLWDPQLQPPPPGIYSVTVIVSDRGTPEPLEDRVAFYLKLTAPRGQLYRFGSAGLSGLIILVVIIAGTVIIAVGLIAAICYVRGRSGLSAFGNDPADSEARVKMTDEDGGCGGYRDSPRIYGSQQQQQLLLQQQQQHQQQMHQQHQQQFYTWQRSGSPMGSLMKEDCNSQVYRPLYMMDCRGGAGGGGPPDCLAMQEHFAPINRSNHTFGRAVPGSPRPPPAMLSCSGGLAPVSQSQQQQPPPHQPHHERRNSEDASVDDSGRGGSVEDIKPGVGGVLGTFVSPASASSGSGATIRRGQQHQHASTLLRFSPKLAPPPGHRSHLVMPDLIARAKFLSHCWHSAAPSASEKVPGGQALHCLLPSSENWPAGQRVQAEAPAAEKLPAGHGVHSIEPLRLENLPAGHDVQAAAPAGETWPGWHLLHFAAPALLQAGEPLKLMKLPAGHGVQLDKPSVEAIEPLAHFWQFAEPELAAKLPGQHLEQAAAPARLAGAAGLADEVRVIAELVARQAHAVVFTLVSWQFLGQIERWSVPPASAGAVDSSAIPPATIGDASARPVEPTLSETQHTTSGAARRRLNKARRAKEGGSQTGARGQRPAAAEASQSGAVAEEGLEPTEAPAQDREADAAGRVDSPPEESSTDPRASYADAAKRQPAVVILGKDARLSPDQLKQVRSAVDGLLWKQTLKGTPLNIHSNATRDSCLLIWPSDADSGRRLLELLPEQSWDLNLAFCREDERPRTKRHRIWVPARSVVTSADELRKGLLAVNRELPAAGLVVHDTLKRTDGTGFTAILGLSDAWMRRYPHGSFINVGLWKLRIRSYEADPPRGSEQGGRDAEAAGAEAQASAQTAKANRPARQHGRAGKAERAAAEGGGDRRPARSTKRRGLYQRAAEAVRTAKISQLRREVAGTPRRTSSSREGGDVPAGPNPSGQGRLETDPPAQAAGCSRALGQSEAEDPMDGGQRAANAAYCLPANRGPFAEEEPMDTGDPDPKPINTQHCVAASVNLMRTAEQQLPGLVFVQEPWMTK</sequence>
<evidence type="ECO:0000313" key="13">
    <source>
        <dbReference type="Proteomes" id="UP000095280"/>
    </source>
</evidence>
<feature type="compositionally biased region" description="Basic and acidic residues" evidence="10">
    <location>
        <begin position="1586"/>
        <end position="1601"/>
    </location>
</feature>
<keyword evidence="7 11" id="KW-0472">Membrane</keyword>
<dbReference type="InterPro" id="IPR020894">
    <property type="entry name" value="Cadherin_CS"/>
</dbReference>
<evidence type="ECO:0000313" key="14">
    <source>
        <dbReference type="WBParaSite" id="maker-uti_cns_0049049-snap-gene-0.3-mRNA-1"/>
    </source>
</evidence>
<keyword evidence="13" id="KW-1185">Reference proteome</keyword>
<dbReference type="Gene3D" id="2.60.40.60">
    <property type="entry name" value="Cadherins"/>
    <property type="match status" value="6"/>
</dbReference>
<keyword evidence="3" id="KW-0732">Signal</keyword>
<keyword evidence="2 11" id="KW-0812">Transmembrane</keyword>
<dbReference type="CDD" id="cd11304">
    <property type="entry name" value="Cadherin_repeat"/>
    <property type="match status" value="6"/>
</dbReference>
<dbReference type="FunFam" id="2.60.40.60:FF:000092">
    <property type="entry name" value="Protocadherin 8"/>
    <property type="match status" value="2"/>
</dbReference>
<dbReference type="PROSITE" id="PS00232">
    <property type="entry name" value="CADHERIN_1"/>
    <property type="match status" value="2"/>
</dbReference>
<feature type="compositionally biased region" description="Low complexity" evidence="10">
    <location>
        <begin position="1561"/>
        <end position="1575"/>
    </location>
</feature>
<evidence type="ECO:0000259" key="12">
    <source>
        <dbReference type="PROSITE" id="PS50268"/>
    </source>
</evidence>
<dbReference type="SMART" id="SM00112">
    <property type="entry name" value="CA"/>
    <property type="match status" value="6"/>
</dbReference>
<comment type="subcellular location">
    <subcellularLocation>
        <location evidence="1">Membrane</location>
        <topology evidence="1">Single-pass membrane protein</topology>
    </subcellularLocation>
</comment>
<dbReference type="Proteomes" id="UP000095280">
    <property type="component" value="Unplaced"/>
</dbReference>
<keyword evidence="4" id="KW-0677">Repeat</keyword>
<feature type="domain" description="Cadherin" evidence="12">
    <location>
        <begin position="6"/>
        <end position="115"/>
    </location>
</feature>
<accession>A0A1I8JKE8</accession>
<dbReference type="Pfam" id="PF00028">
    <property type="entry name" value="Cadherin"/>
    <property type="match status" value="5"/>
</dbReference>
<keyword evidence="8" id="KW-0325">Glycoprotein</keyword>
<dbReference type="FunFam" id="2.60.40.60:FF:000033">
    <property type="entry name" value="FAT atypical cadherin 1"/>
    <property type="match status" value="1"/>
</dbReference>
<name>A0A1I8JKE8_9PLAT</name>
<evidence type="ECO:0000256" key="6">
    <source>
        <dbReference type="ARBA" id="ARBA00022989"/>
    </source>
</evidence>
<dbReference type="GO" id="GO:0005509">
    <property type="term" value="F:calcium ion binding"/>
    <property type="evidence" value="ECO:0007669"/>
    <property type="project" value="UniProtKB-UniRule"/>
</dbReference>
<feature type="compositionally biased region" description="Basic and acidic residues" evidence="10">
    <location>
        <begin position="984"/>
        <end position="995"/>
    </location>
</feature>
<evidence type="ECO:0000256" key="4">
    <source>
        <dbReference type="ARBA" id="ARBA00022737"/>
    </source>
</evidence>
<feature type="domain" description="Cadherin" evidence="12">
    <location>
        <begin position="115"/>
        <end position="218"/>
    </location>
</feature>